<feature type="chain" id="PRO_5019427302" evidence="1">
    <location>
        <begin position="23"/>
        <end position="725"/>
    </location>
</feature>
<proteinExistence type="predicted"/>
<protein>
    <submittedName>
        <fullName evidence="2">Uncharacterized protein</fullName>
    </submittedName>
</protein>
<gene>
    <name evidence="2" type="ORF">NCTC10183_00274</name>
</gene>
<name>A0A449A2P0_9BACT</name>
<dbReference type="OrthoDB" id="393673at2"/>
<dbReference type="InterPro" id="IPR054786">
    <property type="entry name" value="MYPU_1760-like"/>
</dbReference>
<feature type="signal peptide" evidence="1">
    <location>
        <begin position="1"/>
        <end position="22"/>
    </location>
</feature>
<dbReference type="RefSeq" id="WP_129620171.1">
    <property type="nucleotide sequence ID" value="NZ_LR214950.1"/>
</dbReference>
<reference evidence="2 3" key="1">
    <citation type="submission" date="2019-01" db="EMBL/GenBank/DDBJ databases">
        <authorList>
            <consortium name="Pathogen Informatics"/>
        </authorList>
    </citation>
    <scope>NUCLEOTIDE SEQUENCE [LARGE SCALE GENOMIC DNA]</scope>
    <source>
        <strain evidence="2 3">NCTC10183</strain>
    </source>
</reference>
<organism evidence="2 3">
    <name type="scientific">Mycoplasmopsis gallinacea</name>
    <dbReference type="NCBI Taxonomy" id="29556"/>
    <lineage>
        <taxon>Bacteria</taxon>
        <taxon>Bacillati</taxon>
        <taxon>Mycoplasmatota</taxon>
        <taxon>Mycoplasmoidales</taxon>
        <taxon>Metamycoplasmataceae</taxon>
        <taxon>Mycoplasmopsis</taxon>
    </lineage>
</organism>
<dbReference type="STRING" id="29556.VO56_01985"/>
<evidence type="ECO:0000313" key="2">
    <source>
        <dbReference type="EMBL" id="VEU58509.1"/>
    </source>
</evidence>
<dbReference type="Proteomes" id="UP000290568">
    <property type="component" value="Chromosome"/>
</dbReference>
<sequence>MKKSTKWIFPVVALGSLAAAGAAGYGIYASGVLQNLLNSSSNQYFAPTIKNITDDIAIRKEYKSPFFYKEDADQYNALMSKLVTDYDLETLQIDSSKSKKEIVENYYKSAEKFIKDVKNIDNQVYREYVDPVTKIRFVDFAYYEDEITETNEDGSITTYKIPRYLLGEEGLKLLATEFKRKIPFGPEVFALKEININNFFVSPPKTKGLYIQELQNIYLNGASLAEKGLDLFSIVKYMTTTLFHEYMHHWATFYAETGKKSDQNTDLNNKDIKTQQLLYYKDSSASSLASGHKHSLTQYWNGYFSSNFKKLLNYDVDKKALYNNPIKTTLRVSPDLAENTLFTTLSLNEIWRLANEANTADITNKFTTVDDTQLIYGVNQSDTNKPEIKFEIGLNTIQYYFSLTELVPREYTKYAFESYFDINDDNNAQKRDLYLKNNGSYVSWSGLYFTNLENRKTYNYLPSANVEDWWKTFYIKPSNQILKASKQQPAYLAYPNNIFDASKFIDRNGNTLEKERTKNRSEEFYQLFLNTMGYGKEIAQIFSDIKWRWGDSLNENHKYHTAIESEDAYTQDIKFIGYMPSKEYTGFAIIKSSGDIQVTPFEYQDTFSFFGKSKIDTGASLWDPATRNDQIRSRIYPKEKYYPYVTKDFIKLENNSVIALWKDLNQNGIYDAGDEIVHRELSIPTQRWVSTEKSSITSQDLEKNSNTYKITVTNVDSQTKIQVRK</sequence>
<dbReference type="EMBL" id="LR214950">
    <property type="protein sequence ID" value="VEU58509.1"/>
    <property type="molecule type" value="Genomic_DNA"/>
</dbReference>
<dbReference type="NCBIfam" id="NF045830">
    <property type="entry name" value="MYPU_1760_HExxH"/>
    <property type="match status" value="1"/>
</dbReference>
<evidence type="ECO:0000313" key="3">
    <source>
        <dbReference type="Proteomes" id="UP000290568"/>
    </source>
</evidence>
<keyword evidence="1" id="KW-0732">Signal</keyword>
<keyword evidence="3" id="KW-1185">Reference proteome</keyword>
<dbReference type="AlphaFoldDB" id="A0A449A2P0"/>
<accession>A0A449A2P0</accession>
<evidence type="ECO:0000256" key="1">
    <source>
        <dbReference type="SAM" id="SignalP"/>
    </source>
</evidence>